<evidence type="ECO:0000256" key="1">
    <source>
        <dbReference type="SAM" id="MobiDB-lite"/>
    </source>
</evidence>
<protein>
    <recommendedName>
        <fullName evidence="4">BRCT domain-containing protein</fullName>
    </recommendedName>
</protein>
<dbReference type="Proteomes" id="UP000664132">
    <property type="component" value="Unassembled WGS sequence"/>
</dbReference>
<comment type="caution">
    <text evidence="2">The sequence shown here is derived from an EMBL/GenBank/DDBJ whole genome shotgun (WGS) entry which is preliminary data.</text>
</comment>
<dbReference type="AlphaFoldDB" id="A0A8H8BSY2"/>
<feature type="compositionally biased region" description="Basic residues" evidence="1">
    <location>
        <begin position="448"/>
        <end position="457"/>
    </location>
</feature>
<evidence type="ECO:0000313" key="3">
    <source>
        <dbReference type="Proteomes" id="UP000664132"/>
    </source>
</evidence>
<dbReference type="OrthoDB" id="3541905at2759"/>
<organism evidence="2 3">
    <name type="scientific">Cadophora malorum</name>
    <dbReference type="NCBI Taxonomy" id="108018"/>
    <lineage>
        <taxon>Eukaryota</taxon>
        <taxon>Fungi</taxon>
        <taxon>Dikarya</taxon>
        <taxon>Ascomycota</taxon>
        <taxon>Pezizomycotina</taxon>
        <taxon>Leotiomycetes</taxon>
        <taxon>Helotiales</taxon>
        <taxon>Ploettnerulaceae</taxon>
        <taxon>Cadophora</taxon>
    </lineage>
</organism>
<accession>A0A8H8BSY2</accession>
<feature type="region of interest" description="Disordered" evidence="1">
    <location>
        <begin position="426"/>
        <end position="457"/>
    </location>
</feature>
<gene>
    <name evidence="2" type="ORF">IFR04_004354</name>
</gene>
<name>A0A8H8BSY2_9HELO</name>
<dbReference type="EMBL" id="JAFJYH010000048">
    <property type="protein sequence ID" value="KAG4422453.1"/>
    <property type="molecule type" value="Genomic_DNA"/>
</dbReference>
<evidence type="ECO:0000313" key="2">
    <source>
        <dbReference type="EMBL" id="KAG4422453.1"/>
    </source>
</evidence>
<reference evidence="2" key="1">
    <citation type="submission" date="2021-02" db="EMBL/GenBank/DDBJ databases">
        <title>Genome sequence Cadophora malorum strain M34.</title>
        <authorList>
            <person name="Stefanovic E."/>
            <person name="Vu D."/>
            <person name="Scully C."/>
            <person name="Dijksterhuis J."/>
            <person name="Roader J."/>
            <person name="Houbraken J."/>
        </authorList>
    </citation>
    <scope>NUCLEOTIDE SEQUENCE</scope>
    <source>
        <strain evidence="2">M34</strain>
    </source>
</reference>
<sequence>MSPKDVFLIHERTFSHDRDTNGTLTIESIHSSVDSANRWAQALANNRHEEYKESAKPNNAARQESWRNTPWGRLFAETITTPGAKEFAINYSVERRDLEGDELEENIAPATEVPVISDPVEDTGVFKGMKFSWIGELDDMDARDEIRYLVFDNGGAWQAIEKCLQGSISDYVIAGNKIPQRHQQIIDDKDLPCINRQAFLKMAKDLGLPRLVSNQRPTDPLKCFGRMNFTVLGRMEEESRTCSKRIADLFGNVPVCADTSQMDYVVRRGGDSPADIELFNKECETLLKIKNPTVITTKQFVQMVLEKTANSPPAENPNLKITSHSIKVAKMCLDGLKFSIPSGDAPIDGTNVQEFVRVQGGQVLQSIHSMDLADYVVTGTAGLSDAHATMAAQFERKVITVAELRQLVARLTLLKTAKDSLGVAMGYLEHRQPKPRKRKTESNSISQPRRKSAKLLA</sequence>
<keyword evidence="3" id="KW-1185">Reference proteome</keyword>
<evidence type="ECO:0008006" key="4">
    <source>
        <dbReference type="Google" id="ProtNLM"/>
    </source>
</evidence>
<proteinExistence type="predicted"/>